<dbReference type="SUPFAM" id="SSF53335">
    <property type="entry name" value="S-adenosyl-L-methionine-dependent methyltransferases"/>
    <property type="match status" value="1"/>
</dbReference>
<dbReference type="GO" id="GO:0032259">
    <property type="term" value="P:methylation"/>
    <property type="evidence" value="ECO:0007669"/>
    <property type="project" value="UniProtKB-KW"/>
</dbReference>
<dbReference type="Pfam" id="PF01209">
    <property type="entry name" value="Ubie_methyltran"/>
    <property type="match status" value="1"/>
</dbReference>
<protein>
    <submittedName>
        <fullName evidence="1">Methyltransferase domain-containing protein</fullName>
    </submittedName>
</protein>
<name>A0A656PMN7_UNCKA</name>
<accession>A0A656PMN7</accession>
<organism evidence="1 2">
    <name type="scientific">candidate division WWE3 bacterium</name>
    <dbReference type="NCBI Taxonomy" id="2053526"/>
    <lineage>
        <taxon>Bacteria</taxon>
        <taxon>Katanobacteria</taxon>
    </lineage>
</organism>
<sequence length="226" mass="25850">MIGRINTNKHTGVIEAPLKVDKIRSLYNFASNFYALANFIEEKHHLRALQLANIQSEEKVLEVAVGLGYTFSKILGKVDAENKVHGIDLSEKMLDKTKKRAIKNGYSNFDLKIGDARNLPYPDQTFDVVYNSYMLDLIPLADMPVVLKEFHRVLKKGGRLVLLNFSKKDTSPVFAETLYRLMPSMWFGCRPVLMESFVKETGFKDVTREVPRFFLSLPSEIVMARK</sequence>
<gene>
    <name evidence="1" type="ORF">DIU24_02265</name>
</gene>
<proteinExistence type="predicted"/>
<dbReference type="Gene3D" id="3.40.50.150">
    <property type="entry name" value="Vaccinia Virus protein VP39"/>
    <property type="match status" value="1"/>
</dbReference>
<dbReference type="PANTHER" id="PTHR42912">
    <property type="entry name" value="METHYLTRANSFERASE"/>
    <property type="match status" value="1"/>
</dbReference>
<dbReference type="PANTHER" id="PTHR42912:SF80">
    <property type="entry name" value="METHYLTRANSFERASE DOMAIN-CONTAINING PROTEIN"/>
    <property type="match status" value="1"/>
</dbReference>
<dbReference type="Proteomes" id="UP000262056">
    <property type="component" value="Unassembled WGS sequence"/>
</dbReference>
<dbReference type="AlphaFoldDB" id="A0A656PMN7"/>
<dbReference type="GO" id="GO:0008168">
    <property type="term" value="F:methyltransferase activity"/>
    <property type="evidence" value="ECO:0007669"/>
    <property type="project" value="UniProtKB-KW"/>
</dbReference>
<dbReference type="CDD" id="cd02440">
    <property type="entry name" value="AdoMet_MTases"/>
    <property type="match status" value="1"/>
</dbReference>
<reference evidence="1 2" key="1">
    <citation type="journal article" date="2018" name="Nat. Biotechnol.">
        <title>A standardized bacterial taxonomy based on genome phylogeny substantially revises the tree of life.</title>
        <authorList>
            <person name="Parks D.H."/>
            <person name="Chuvochina M."/>
            <person name="Waite D.W."/>
            <person name="Rinke C."/>
            <person name="Skarshewski A."/>
            <person name="Chaumeil P.A."/>
            <person name="Hugenholtz P."/>
        </authorList>
    </citation>
    <scope>NUCLEOTIDE SEQUENCE [LARGE SCALE GENOMIC DNA]</scope>
    <source>
        <strain evidence="1">UBA12021</strain>
    </source>
</reference>
<dbReference type="EMBL" id="DQFB01000003">
    <property type="protein sequence ID" value="HCQ40515.1"/>
    <property type="molecule type" value="Genomic_DNA"/>
</dbReference>
<dbReference type="InterPro" id="IPR050508">
    <property type="entry name" value="Methyltransf_Superfamily"/>
</dbReference>
<evidence type="ECO:0000313" key="2">
    <source>
        <dbReference type="Proteomes" id="UP000262056"/>
    </source>
</evidence>
<keyword evidence="1" id="KW-0808">Transferase</keyword>
<comment type="caution">
    <text evidence="1">The sequence shown here is derived from an EMBL/GenBank/DDBJ whole genome shotgun (WGS) entry which is preliminary data.</text>
</comment>
<keyword evidence="1" id="KW-0489">Methyltransferase</keyword>
<dbReference type="InterPro" id="IPR029063">
    <property type="entry name" value="SAM-dependent_MTases_sf"/>
</dbReference>
<evidence type="ECO:0000313" key="1">
    <source>
        <dbReference type="EMBL" id="HCQ40515.1"/>
    </source>
</evidence>